<dbReference type="PROSITE" id="PS50894">
    <property type="entry name" value="HPT"/>
    <property type="match status" value="1"/>
</dbReference>
<keyword evidence="1" id="KW-0597">Phosphoprotein</keyword>
<dbReference type="SUPFAM" id="SSF47226">
    <property type="entry name" value="Histidine-containing phosphotransfer domain, HPT domain"/>
    <property type="match status" value="1"/>
</dbReference>
<dbReference type="InterPro" id="IPR036641">
    <property type="entry name" value="HPT_dom_sf"/>
</dbReference>
<name>A0A517ZR42_9PLAN</name>
<dbReference type="InterPro" id="IPR008207">
    <property type="entry name" value="Sig_transdc_His_kin_Hpt_dom"/>
</dbReference>
<evidence type="ECO:0000313" key="4">
    <source>
        <dbReference type="Proteomes" id="UP000319383"/>
    </source>
</evidence>
<dbReference type="Proteomes" id="UP000319383">
    <property type="component" value="Chromosome"/>
</dbReference>
<dbReference type="OrthoDB" id="9814716at2"/>
<feature type="domain" description="HPt" evidence="2">
    <location>
        <begin position="16"/>
        <end position="104"/>
    </location>
</feature>
<reference evidence="3 4" key="1">
    <citation type="submission" date="2019-02" db="EMBL/GenBank/DDBJ databases">
        <title>Deep-cultivation of Planctomycetes and their phenomic and genomic characterization uncovers novel biology.</title>
        <authorList>
            <person name="Wiegand S."/>
            <person name="Jogler M."/>
            <person name="Boedeker C."/>
            <person name="Pinto D."/>
            <person name="Vollmers J."/>
            <person name="Rivas-Marin E."/>
            <person name="Kohn T."/>
            <person name="Peeters S.H."/>
            <person name="Heuer A."/>
            <person name="Rast P."/>
            <person name="Oberbeckmann S."/>
            <person name="Bunk B."/>
            <person name="Jeske O."/>
            <person name="Meyerdierks A."/>
            <person name="Storesund J.E."/>
            <person name="Kallscheuer N."/>
            <person name="Luecker S."/>
            <person name="Lage O.M."/>
            <person name="Pohl T."/>
            <person name="Merkel B.J."/>
            <person name="Hornburger P."/>
            <person name="Mueller R.-W."/>
            <person name="Bruemmer F."/>
            <person name="Labrenz M."/>
            <person name="Spormann A.M."/>
            <person name="Op den Camp H."/>
            <person name="Overmann J."/>
            <person name="Amann R."/>
            <person name="Jetten M.S.M."/>
            <person name="Mascher T."/>
            <person name="Medema M.H."/>
            <person name="Devos D.P."/>
            <person name="Kaster A.-K."/>
            <person name="Ovreas L."/>
            <person name="Rohde M."/>
            <person name="Galperin M.Y."/>
            <person name="Jogler C."/>
        </authorList>
    </citation>
    <scope>NUCLEOTIDE SEQUENCE [LARGE SCALE GENOMIC DNA]</scope>
    <source>
        <strain evidence="3 4">Mal52</strain>
    </source>
</reference>
<dbReference type="GO" id="GO:0000160">
    <property type="term" value="P:phosphorelay signal transduction system"/>
    <property type="evidence" value="ECO:0007669"/>
    <property type="project" value="InterPro"/>
</dbReference>
<dbReference type="RefSeq" id="WP_145377230.1">
    <property type="nucleotide sequence ID" value="NZ_CAXBED010000043.1"/>
</dbReference>
<organism evidence="3 4">
    <name type="scientific">Symmachiella dynata</name>
    <dbReference type="NCBI Taxonomy" id="2527995"/>
    <lineage>
        <taxon>Bacteria</taxon>
        <taxon>Pseudomonadati</taxon>
        <taxon>Planctomycetota</taxon>
        <taxon>Planctomycetia</taxon>
        <taxon>Planctomycetales</taxon>
        <taxon>Planctomycetaceae</taxon>
        <taxon>Symmachiella</taxon>
    </lineage>
</organism>
<evidence type="ECO:0000313" key="3">
    <source>
        <dbReference type="EMBL" id="QDU44950.1"/>
    </source>
</evidence>
<evidence type="ECO:0000259" key="2">
    <source>
        <dbReference type="PROSITE" id="PS50894"/>
    </source>
</evidence>
<keyword evidence="4" id="KW-1185">Reference proteome</keyword>
<dbReference type="EMBL" id="CP036276">
    <property type="protein sequence ID" value="QDU44950.1"/>
    <property type="molecule type" value="Genomic_DNA"/>
</dbReference>
<protein>
    <submittedName>
        <fullName evidence="3">Hpt domain protein</fullName>
    </submittedName>
</protein>
<evidence type="ECO:0000256" key="1">
    <source>
        <dbReference type="PROSITE-ProRule" id="PRU00110"/>
    </source>
</evidence>
<dbReference type="GO" id="GO:0004672">
    <property type="term" value="F:protein kinase activity"/>
    <property type="evidence" value="ECO:0007669"/>
    <property type="project" value="UniProtKB-ARBA"/>
</dbReference>
<sequence length="104" mass="11394">MNSTQTSGPIFSDFADDPDFEDLLEMFAETVGERRVLLQQQFRAGNVDDMRVTAHQLKGAGGGYGFDGLSSVAAELEQACKENDIDRVGQSLDTVLEYMGRIQA</sequence>
<dbReference type="KEGG" id="sdyn:Mal52_34360"/>
<dbReference type="AlphaFoldDB" id="A0A517ZR42"/>
<gene>
    <name evidence="3" type="ORF">Mal52_34360</name>
</gene>
<accession>A0A517ZR42</accession>
<dbReference type="Pfam" id="PF01627">
    <property type="entry name" value="Hpt"/>
    <property type="match status" value="1"/>
</dbReference>
<feature type="modified residue" description="Phosphohistidine" evidence="1">
    <location>
        <position position="55"/>
    </location>
</feature>
<dbReference type="Gene3D" id="1.20.120.160">
    <property type="entry name" value="HPT domain"/>
    <property type="match status" value="1"/>
</dbReference>
<proteinExistence type="predicted"/>